<evidence type="ECO:0000313" key="6">
    <source>
        <dbReference type="EMBL" id="CBN76964.1"/>
    </source>
</evidence>
<dbReference type="Gene3D" id="3.40.50.300">
    <property type="entry name" value="P-loop containing nucleotide triphosphate hydrolases"/>
    <property type="match status" value="1"/>
</dbReference>
<dbReference type="PANTHER" id="PTHR10605">
    <property type="entry name" value="HEPARAN SULFATE SULFOTRANSFERASE"/>
    <property type="match status" value="1"/>
</dbReference>
<proteinExistence type="predicted"/>
<gene>
    <name evidence="6" type="ORF">Esi_0024_0117</name>
</gene>
<evidence type="ECO:0000259" key="5">
    <source>
        <dbReference type="Pfam" id="PF00685"/>
    </source>
</evidence>
<sequence length="486" mass="53391">MIKQRPISPSLLPTTAASAATPSNGSRFASLRRAVQGRPSCSTSARTVCVLLAALCLVFFVAEMKEAPRSIHTSSAAQNSASSEPDPDSAPSTAVVVVKDQDHEEEPQKQAEEVENMPPAAFLGGLRRFESFEEFVERSRAEDGPAAMPVVPLDGKHVTLPSVIIVGARRSGTSTLFSMLSQHPAVGSMAPEPRPELSCGFMAQDPETFPQEAEWPGDNLEKELPASVLGKLLEEFARPYTVSESRHEGVDAPNLVTTAVSPGYFASHLAPYRLKLAMPDVKIVVVLRDPTNRYYSELREALCADEVDWEDIMSSYAMPAASKDYLSDAVLDYSPYDKRCLGEGASAADLWACQKGLEKSHTPLLKGLYAPQLERWQRAFGESQVLVVQAEKLFQEPEKTAAEVAKFAGLAAEHTFFEFAVDREASCDPRRKKNPEVVTAYSKRKESEPQLRKWYAEHNDMVSELLGEEMGWNDRIRSAFVSPPAP</sequence>
<feature type="domain" description="Sulfotransferase" evidence="5">
    <location>
        <begin position="161"/>
        <end position="414"/>
    </location>
</feature>
<keyword evidence="7" id="KW-1185">Reference proteome</keyword>
<keyword evidence="2" id="KW-0325">Glycoprotein</keyword>
<protein>
    <submittedName>
        <fullName evidence="6">N-deacetylase/N-sulfotransferase (Heparan glucosaminyl) 4</fullName>
    </submittedName>
</protein>
<dbReference type="OrthoDB" id="411451at2759"/>
<organism evidence="6 7">
    <name type="scientific">Ectocarpus siliculosus</name>
    <name type="common">Brown alga</name>
    <name type="synonym">Conferva siliculosa</name>
    <dbReference type="NCBI Taxonomy" id="2880"/>
    <lineage>
        <taxon>Eukaryota</taxon>
        <taxon>Sar</taxon>
        <taxon>Stramenopiles</taxon>
        <taxon>Ochrophyta</taxon>
        <taxon>PX clade</taxon>
        <taxon>Phaeophyceae</taxon>
        <taxon>Ectocarpales</taxon>
        <taxon>Ectocarpaceae</taxon>
        <taxon>Ectocarpus</taxon>
    </lineage>
</organism>
<dbReference type="EMBL" id="FN649740">
    <property type="protein sequence ID" value="CBN76964.1"/>
    <property type="molecule type" value="Genomic_DNA"/>
</dbReference>
<dbReference type="EMBL" id="FN648420">
    <property type="protein sequence ID" value="CBN76964.1"/>
    <property type="molecule type" value="Genomic_DNA"/>
</dbReference>
<dbReference type="InterPro" id="IPR000863">
    <property type="entry name" value="Sulfotransferase_dom"/>
</dbReference>
<feature type="compositionally biased region" description="Low complexity" evidence="4">
    <location>
        <begin position="80"/>
        <end position="92"/>
    </location>
</feature>
<reference evidence="6 7" key="1">
    <citation type="journal article" date="2010" name="Nature">
        <title>The Ectocarpus genome and the independent evolution of multicellularity in brown algae.</title>
        <authorList>
            <person name="Cock J.M."/>
            <person name="Sterck L."/>
            <person name="Rouze P."/>
            <person name="Scornet D."/>
            <person name="Allen A.E."/>
            <person name="Amoutzias G."/>
            <person name="Anthouard V."/>
            <person name="Artiguenave F."/>
            <person name="Aury J.M."/>
            <person name="Badger J.H."/>
            <person name="Beszteri B."/>
            <person name="Billiau K."/>
            <person name="Bonnet E."/>
            <person name="Bothwell J.H."/>
            <person name="Bowler C."/>
            <person name="Boyen C."/>
            <person name="Brownlee C."/>
            <person name="Carrano C.J."/>
            <person name="Charrier B."/>
            <person name="Cho G.Y."/>
            <person name="Coelho S.M."/>
            <person name="Collen J."/>
            <person name="Corre E."/>
            <person name="Da Silva C."/>
            <person name="Delage L."/>
            <person name="Delaroque N."/>
            <person name="Dittami S.M."/>
            <person name="Doulbeau S."/>
            <person name="Elias M."/>
            <person name="Farnham G."/>
            <person name="Gachon C.M."/>
            <person name="Gschloessl B."/>
            <person name="Heesch S."/>
            <person name="Jabbari K."/>
            <person name="Jubin C."/>
            <person name="Kawai H."/>
            <person name="Kimura K."/>
            <person name="Kloareg B."/>
            <person name="Kupper F.C."/>
            <person name="Lang D."/>
            <person name="Le Bail A."/>
            <person name="Leblanc C."/>
            <person name="Lerouge P."/>
            <person name="Lohr M."/>
            <person name="Lopez P.J."/>
            <person name="Martens C."/>
            <person name="Maumus F."/>
            <person name="Michel G."/>
            <person name="Miranda-Saavedra D."/>
            <person name="Morales J."/>
            <person name="Moreau H."/>
            <person name="Motomura T."/>
            <person name="Nagasato C."/>
            <person name="Napoli C.A."/>
            <person name="Nelson D.R."/>
            <person name="Nyvall-Collen P."/>
            <person name="Peters A.F."/>
            <person name="Pommier C."/>
            <person name="Potin P."/>
            <person name="Poulain J."/>
            <person name="Quesneville H."/>
            <person name="Read B."/>
            <person name="Rensing S.A."/>
            <person name="Ritter A."/>
            <person name="Rousvoal S."/>
            <person name="Samanta M."/>
            <person name="Samson G."/>
            <person name="Schroeder D.C."/>
            <person name="Segurens B."/>
            <person name="Strittmatter M."/>
            <person name="Tonon T."/>
            <person name="Tregear J.W."/>
            <person name="Valentin K."/>
            <person name="von Dassow P."/>
            <person name="Yamagishi T."/>
            <person name="Van de Peer Y."/>
            <person name="Wincker P."/>
        </authorList>
    </citation>
    <scope>NUCLEOTIDE SEQUENCE [LARGE SCALE GENOMIC DNA]</scope>
    <source>
        <strain evidence="7">Ec32 / CCAP1310/4</strain>
    </source>
</reference>
<evidence type="ECO:0000256" key="2">
    <source>
        <dbReference type="ARBA" id="ARBA00023180"/>
    </source>
</evidence>
<feature type="binding site" evidence="3">
    <location>
        <position position="296"/>
    </location>
    <ligand>
        <name>3'-phosphoadenylyl sulfate</name>
        <dbReference type="ChEBI" id="CHEBI:58339"/>
    </ligand>
</feature>
<name>D8LJ80_ECTSI</name>
<feature type="compositionally biased region" description="Low complexity" evidence="4">
    <location>
        <begin position="8"/>
        <end position="23"/>
    </location>
</feature>
<dbReference type="InParanoid" id="D8LJ80"/>
<dbReference type="Proteomes" id="UP000002630">
    <property type="component" value="Linkage Group LG15"/>
</dbReference>
<feature type="region of interest" description="Disordered" evidence="4">
    <location>
        <begin position="73"/>
        <end position="93"/>
    </location>
</feature>
<dbReference type="SUPFAM" id="SSF52540">
    <property type="entry name" value="P-loop containing nucleoside triphosphate hydrolases"/>
    <property type="match status" value="1"/>
</dbReference>
<evidence type="ECO:0000313" key="7">
    <source>
        <dbReference type="Proteomes" id="UP000002630"/>
    </source>
</evidence>
<dbReference type="AlphaFoldDB" id="D8LJ80"/>
<evidence type="ECO:0000256" key="1">
    <source>
        <dbReference type="ARBA" id="ARBA00022679"/>
    </source>
</evidence>
<keyword evidence="1" id="KW-0808">Transferase</keyword>
<dbReference type="eggNOG" id="KOG3703">
    <property type="taxonomic scope" value="Eukaryota"/>
</dbReference>
<dbReference type="Pfam" id="PF00685">
    <property type="entry name" value="Sulfotransfer_1"/>
    <property type="match status" value="1"/>
</dbReference>
<dbReference type="InterPro" id="IPR037359">
    <property type="entry name" value="NST/OST"/>
</dbReference>
<accession>D8LJ80</accession>
<dbReference type="InterPro" id="IPR027417">
    <property type="entry name" value="P-loop_NTPase"/>
</dbReference>
<feature type="region of interest" description="Disordered" evidence="4">
    <location>
        <begin position="1"/>
        <end position="24"/>
    </location>
</feature>
<evidence type="ECO:0000256" key="4">
    <source>
        <dbReference type="SAM" id="MobiDB-lite"/>
    </source>
</evidence>
<dbReference type="GO" id="GO:0008146">
    <property type="term" value="F:sulfotransferase activity"/>
    <property type="evidence" value="ECO:0007669"/>
    <property type="project" value="InterPro"/>
</dbReference>
<feature type="binding site" evidence="3">
    <location>
        <position position="288"/>
    </location>
    <ligand>
        <name>3'-phosphoadenylyl sulfate</name>
        <dbReference type="ChEBI" id="CHEBI:58339"/>
    </ligand>
</feature>
<dbReference type="PANTHER" id="PTHR10605:SF56">
    <property type="entry name" value="BIFUNCTIONAL HEPARAN SULFATE N-DEACETYLASE_N-SULFOTRANSFERASE"/>
    <property type="match status" value="1"/>
</dbReference>
<evidence type="ECO:0000256" key="3">
    <source>
        <dbReference type="PIRSR" id="PIRSR637359-2"/>
    </source>
</evidence>